<name>A0ABN3IDL0_9ACTN</name>
<dbReference type="Pfam" id="PF02627">
    <property type="entry name" value="CMD"/>
    <property type="match status" value="1"/>
</dbReference>
<evidence type="ECO:0000313" key="3">
    <source>
        <dbReference type="Proteomes" id="UP001501231"/>
    </source>
</evidence>
<accession>A0ABN3IDL0</accession>
<dbReference type="InterPro" id="IPR029032">
    <property type="entry name" value="AhpD-like"/>
</dbReference>
<organism evidence="2 3">
    <name type="scientific">Actinomadura vinacea</name>
    <dbReference type="NCBI Taxonomy" id="115336"/>
    <lineage>
        <taxon>Bacteria</taxon>
        <taxon>Bacillati</taxon>
        <taxon>Actinomycetota</taxon>
        <taxon>Actinomycetes</taxon>
        <taxon>Streptosporangiales</taxon>
        <taxon>Thermomonosporaceae</taxon>
        <taxon>Actinomadura</taxon>
    </lineage>
</organism>
<dbReference type="Gene3D" id="1.20.1290.10">
    <property type="entry name" value="AhpD-like"/>
    <property type="match status" value="1"/>
</dbReference>
<reference evidence="2 3" key="1">
    <citation type="journal article" date="2019" name="Int. J. Syst. Evol. Microbiol.">
        <title>The Global Catalogue of Microorganisms (GCM) 10K type strain sequencing project: providing services to taxonomists for standard genome sequencing and annotation.</title>
        <authorList>
            <consortium name="The Broad Institute Genomics Platform"/>
            <consortium name="The Broad Institute Genome Sequencing Center for Infectious Disease"/>
            <person name="Wu L."/>
            <person name="Ma J."/>
        </authorList>
    </citation>
    <scope>NUCLEOTIDE SEQUENCE [LARGE SCALE GENOMIC DNA]</scope>
    <source>
        <strain evidence="2 3">JCM 3325</strain>
    </source>
</reference>
<keyword evidence="3" id="KW-1185">Reference proteome</keyword>
<dbReference type="RefSeq" id="WP_344586843.1">
    <property type="nucleotide sequence ID" value="NZ_BAAARW010000002.1"/>
</dbReference>
<dbReference type="SUPFAM" id="SSF69118">
    <property type="entry name" value="AhpD-like"/>
    <property type="match status" value="1"/>
</dbReference>
<sequence length="139" mass="15372">MREPDEQEPEEREPDELRAARAMRRAVLGDAYVDGMTADPDPASREFQDFITSMAWGAWARGGPLTPRDRSLLVMAMTAALGRMEEFRLHAGSSHRAGVTDAEIDELLFQIAGYCGAPAGVAARRTVRALRESREEAPR</sequence>
<comment type="caution">
    <text evidence="2">The sequence shown here is derived from an EMBL/GenBank/DDBJ whole genome shotgun (WGS) entry which is preliminary data.</text>
</comment>
<dbReference type="PANTHER" id="PTHR33570">
    <property type="entry name" value="4-CARBOXYMUCONOLACTONE DECARBOXYLASE FAMILY PROTEIN"/>
    <property type="match status" value="1"/>
</dbReference>
<proteinExistence type="predicted"/>
<evidence type="ECO:0000259" key="1">
    <source>
        <dbReference type="Pfam" id="PF02627"/>
    </source>
</evidence>
<dbReference type="InterPro" id="IPR052512">
    <property type="entry name" value="4CMD/NDH-1_regulator"/>
</dbReference>
<feature type="domain" description="Carboxymuconolactone decarboxylase-like" evidence="1">
    <location>
        <begin position="46"/>
        <end position="126"/>
    </location>
</feature>
<protein>
    <submittedName>
        <fullName evidence="2">Carboxymuconolactone decarboxylase family protein</fullName>
    </submittedName>
</protein>
<dbReference type="Proteomes" id="UP001501231">
    <property type="component" value="Unassembled WGS sequence"/>
</dbReference>
<gene>
    <name evidence="2" type="ORF">GCM10010191_06490</name>
</gene>
<dbReference type="EMBL" id="BAAARW010000002">
    <property type="protein sequence ID" value="GAA2401812.1"/>
    <property type="molecule type" value="Genomic_DNA"/>
</dbReference>
<evidence type="ECO:0000313" key="2">
    <source>
        <dbReference type="EMBL" id="GAA2401812.1"/>
    </source>
</evidence>
<dbReference type="PANTHER" id="PTHR33570:SF2">
    <property type="entry name" value="CARBOXYMUCONOLACTONE DECARBOXYLASE-LIKE DOMAIN-CONTAINING PROTEIN"/>
    <property type="match status" value="1"/>
</dbReference>
<dbReference type="InterPro" id="IPR003779">
    <property type="entry name" value="CMD-like"/>
</dbReference>